<feature type="region of interest" description="Disordered" evidence="1">
    <location>
        <begin position="55"/>
        <end position="78"/>
    </location>
</feature>
<dbReference type="CDD" id="cd18186">
    <property type="entry name" value="BTB_POZ_ZBTB_KLHL-like"/>
    <property type="match status" value="1"/>
</dbReference>
<dbReference type="Gene3D" id="3.30.710.10">
    <property type="entry name" value="Potassium Channel Kv1.1, Chain A"/>
    <property type="match status" value="1"/>
</dbReference>
<dbReference type="InterPro" id="IPR011333">
    <property type="entry name" value="SKP1/BTB/POZ_sf"/>
</dbReference>
<evidence type="ECO:0008006" key="4">
    <source>
        <dbReference type="Google" id="ProtNLM"/>
    </source>
</evidence>
<feature type="compositionally biased region" description="Polar residues" evidence="1">
    <location>
        <begin position="57"/>
        <end position="78"/>
    </location>
</feature>
<dbReference type="Proteomes" id="UP000756921">
    <property type="component" value="Unassembled WGS sequence"/>
</dbReference>
<gene>
    <name evidence="2" type="ORF">PMIN01_02740</name>
</gene>
<dbReference type="PANTHER" id="PTHR47843:SF2">
    <property type="entry name" value="BTB DOMAIN-CONTAINING PROTEIN"/>
    <property type="match status" value="1"/>
</dbReference>
<evidence type="ECO:0000256" key="1">
    <source>
        <dbReference type="SAM" id="MobiDB-lite"/>
    </source>
</evidence>
<reference evidence="2" key="1">
    <citation type="journal article" date="2020" name="Mol. Plant Microbe Interact.">
        <title>Genome Sequence of the Biocontrol Agent Coniothyrium minitans strain Conio (IMI 134523).</title>
        <authorList>
            <person name="Patel D."/>
            <person name="Shittu T.A."/>
            <person name="Baroncelli R."/>
            <person name="Muthumeenakshi S."/>
            <person name="Osborne T.H."/>
            <person name="Janganan T.K."/>
            <person name="Sreenivasaprasad S."/>
        </authorList>
    </citation>
    <scope>NUCLEOTIDE SEQUENCE</scope>
    <source>
        <strain evidence="2">Conio</strain>
    </source>
</reference>
<dbReference type="PANTHER" id="PTHR47843">
    <property type="entry name" value="BTB DOMAIN-CONTAINING PROTEIN-RELATED"/>
    <property type="match status" value="1"/>
</dbReference>
<organism evidence="2 3">
    <name type="scientific">Paraphaeosphaeria minitans</name>
    <dbReference type="NCBI Taxonomy" id="565426"/>
    <lineage>
        <taxon>Eukaryota</taxon>
        <taxon>Fungi</taxon>
        <taxon>Dikarya</taxon>
        <taxon>Ascomycota</taxon>
        <taxon>Pezizomycotina</taxon>
        <taxon>Dothideomycetes</taxon>
        <taxon>Pleosporomycetidae</taxon>
        <taxon>Pleosporales</taxon>
        <taxon>Massarineae</taxon>
        <taxon>Didymosphaeriaceae</taxon>
        <taxon>Paraphaeosphaeria</taxon>
    </lineage>
</organism>
<proteinExistence type="predicted"/>
<dbReference type="AlphaFoldDB" id="A0A9P6GT77"/>
<dbReference type="Gene3D" id="1.10.10.2360">
    <property type="match status" value="1"/>
</dbReference>
<evidence type="ECO:0000313" key="3">
    <source>
        <dbReference type="Proteomes" id="UP000756921"/>
    </source>
</evidence>
<accession>A0A9P6GT77</accession>
<keyword evidence="3" id="KW-1185">Reference proteome</keyword>
<protein>
    <recommendedName>
        <fullName evidence="4">BTB domain-containing protein</fullName>
    </recommendedName>
</protein>
<dbReference type="EMBL" id="WJXW01000002">
    <property type="protein sequence ID" value="KAF9740105.1"/>
    <property type="molecule type" value="Genomic_DNA"/>
</dbReference>
<evidence type="ECO:0000313" key="2">
    <source>
        <dbReference type="EMBL" id="KAF9740105.1"/>
    </source>
</evidence>
<name>A0A9P6GT77_9PLEO</name>
<comment type="caution">
    <text evidence="2">The sequence shown here is derived from an EMBL/GenBank/DDBJ whole genome shotgun (WGS) entry which is preliminary data.</text>
</comment>
<dbReference type="SUPFAM" id="SSF54695">
    <property type="entry name" value="POZ domain"/>
    <property type="match status" value="1"/>
</dbReference>
<dbReference type="OrthoDB" id="194443at2759"/>
<sequence>MASDTTPVGSAHPVIAPANTINSQLSSSLNNLSLQSPPGMNASFASANSTTAWIPDAQTNSEDSGSNSGGQPVNNGTGAQTIFLPIEERSDSGETAGIMAMQTITRDPRFSDFSLEELRLVDYTQGRKPIGAGTTSSGFSHWNLSSLSNRARVLHMQVFLLKGSSINIVVGSNTATFGKQETWCLPKDMISYHSLFFKAACSHDFKEKDEHRIILEHEDPRVFSLFVEWMIYNKCSLSSSCMFNAHLKAWVLGDKLLSAAFKNHAMKRLYDAHQIDDSSTSFVTTSMVSFVCENTCEGAKLRQFYVDFVVTHFSNPYKVLGTIEEWDNVLLDFDDMRIALFTAMRSSDQLDRVEELDFYLE</sequence>